<name>A0AAD2CZI4_9STRA</name>
<protein>
    <submittedName>
        <fullName evidence="1">Uncharacterized protein</fullName>
    </submittedName>
</protein>
<dbReference type="Proteomes" id="UP001295423">
    <property type="component" value="Unassembled WGS sequence"/>
</dbReference>
<dbReference type="EMBL" id="CAKOGP040001173">
    <property type="protein sequence ID" value="CAJ1943971.1"/>
    <property type="molecule type" value="Genomic_DNA"/>
</dbReference>
<comment type="caution">
    <text evidence="1">The sequence shown here is derived from an EMBL/GenBank/DDBJ whole genome shotgun (WGS) entry which is preliminary data.</text>
</comment>
<keyword evidence="2" id="KW-1185">Reference proteome</keyword>
<sequence>FHYIKGRLPPDGLKRTDFGRASDVVVRPWCKNNVGLSRSTVIEDYPVPPPLLGLNRMM</sequence>
<evidence type="ECO:0000313" key="2">
    <source>
        <dbReference type="Proteomes" id="UP001295423"/>
    </source>
</evidence>
<gene>
    <name evidence="1" type="ORF">CYCCA115_LOCUS8680</name>
</gene>
<evidence type="ECO:0000313" key="1">
    <source>
        <dbReference type="EMBL" id="CAJ1943971.1"/>
    </source>
</evidence>
<reference evidence="1" key="1">
    <citation type="submission" date="2023-08" db="EMBL/GenBank/DDBJ databases">
        <authorList>
            <person name="Audoor S."/>
            <person name="Bilcke G."/>
        </authorList>
    </citation>
    <scope>NUCLEOTIDE SEQUENCE</scope>
</reference>
<proteinExistence type="predicted"/>
<accession>A0AAD2CZI4</accession>
<feature type="non-terminal residue" evidence="1">
    <location>
        <position position="58"/>
    </location>
</feature>
<dbReference type="AlphaFoldDB" id="A0AAD2CZI4"/>
<organism evidence="1 2">
    <name type="scientific">Cylindrotheca closterium</name>
    <dbReference type="NCBI Taxonomy" id="2856"/>
    <lineage>
        <taxon>Eukaryota</taxon>
        <taxon>Sar</taxon>
        <taxon>Stramenopiles</taxon>
        <taxon>Ochrophyta</taxon>
        <taxon>Bacillariophyta</taxon>
        <taxon>Bacillariophyceae</taxon>
        <taxon>Bacillariophycidae</taxon>
        <taxon>Bacillariales</taxon>
        <taxon>Bacillariaceae</taxon>
        <taxon>Cylindrotheca</taxon>
    </lineage>
</organism>